<evidence type="ECO:0000313" key="3">
    <source>
        <dbReference type="Proteomes" id="UP000289886"/>
    </source>
</evidence>
<feature type="compositionally biased region" description="Acidic residues" evidence="1">
    <location>
        <begin position="61"/>
        <end position="74"/>
    </location>
</feature>
<sequence>MAGIPTSVFYRKAQTKYIVVPAGDQSDASIESDEEREKQTPDYEGRSESAGQLPDIGPEVEVCDGEQSDTEDADYVPQPEVYCDSSSDEEQFTDTGVGRVVKSKNSNVKEKQRWKLCIKAYSCIQ</sequence>
<comment type="caution">
    <text evidence="2">The sequence shown here is derived from an EMBL/GenBank/DDBJ whole genome shotgun (WGS) entry which is preliminary data.</text>
</comment>
<dbReference type="EMBL" id="SCEB01000305">
    <property type="protein sequence ID" value="RXM99741.1"/>
    <property type="molecule type" value="Genomic_DNA"/>
</dbReference>
<dbReference type="Proteomes" id="UP000289886">
    <property type="component" value="Unassembled WGS sequence"/>
</dbReference>
<feature type="region of interest" description="Disordered" evidence="1">
    <location>
        <begin position="20"/>
        <end position="78"/>
    </location>
</feature>
<keyword evidence="3" id="KW-1185">Reference proteome</keyword>
<organism evidence="2 3">
    <name type="scientific">Acipenser ruthenus</name>
    <name type="common">Sterlet sturgeon</name>
    <dbReference type="NCBI Taxonomy" id="7906"/>
    <lineage>
        <taxon>Eukaryota</taxon>
        <taxon>Metazoa</taxon>
        <taxon>Chordata</taxon>
        <taxon>Craniata</taxon>
        <taxon>Vertebrata</taxon>
        <taxon>Euteleostomi</taxon>
        <taxon>Actinopterygii</taxon>
        <taxon>Chondrostei</taxon>
        <taxon>Acipenseriformes</taxon>
        <taxon>Acipenseridae</taxon>
        <taxon>Acipenser</taxon>
    </lineage>
</organism>
<evidence type="ECO:0000256" key="1">
    <source>
        <dbReference type="SAM" id="MobiDB-lite"/>
    </source>
</evidence>
<gene>
    <name evidence="2" type="ORF">EOD39_10819</name>
</gene>
<accession>A0A662YV57</accession>
<reference evidence="2 3" key="1">
    <citation type="submission" date="2019-01" db="EMBL/GenBank/DDBJ databases">
        <title>Draft Genome and Complete Hox-Cluster Characterization of the Sterlet Sturgeon (Acipenser ruthenus).</title>
        <authorList>
            <person name="Wei Q."/>
        </authorList>
    </citation>
    <scope>NUCLEOTIDE SEQUENCE [LARGE SCALE GENOMIC DNA]</scope>
    <source>
        <strain evidence="2">WHYD16114868_AA</strain>
        <tissue evidence="2">Blood</tissue>
    </source>
</reference>
<proteinExistence type="predicted"/>
<evidence type="ECO:0000313" key="2">
    <source>
        <dbReference type="EMBL" id="RXM99741.1"/>
    </source>
</evidence>
<name>A0A662YV57_ACIRT</name>
<protein>
    <submittedName>
        <fullName evidence="2">Uncharacterized protein</fullName>
    </submittedName>
</protein>
<dbReference type="AlphaFoldDB" id="A0A662YV57"/>
<feature type="compositionally biased region" description="Basic and acidic residues" evidence="1">
    <location>
        <begin position="35"/>
        <end position="47"/>
    </location>
</feature>